<feature type="domain" description="3-oxo-5-alpha-steroid 4-dehydrogenase C-terminal" evidence="6">
    <location>
        <begin position="225"/>
        <end position="324"/>
    </location>
</feature>
<reference evidence="7" key="2">
    <citation type="submission" date="2023-07" db="EMBL/GenBank/DDBJ databases">
        <authorList>
            <consortium name="Lawrence Berkeley National Laboratory"/>
            <person name="Haridas S."/>
            <person name="Hensen N."/>
            <person name="Bonometti L."/>
            <person name="Westerberg I."/>
            <person name="Brannstrom I.O."/>
            <person name="Guillou S."/>
            <person name="Cros-Aarteil S."/>
            <person name="Calhoun S."/>
            <person name="Kuo A."/>
            <person name="Mondo S."/>
            <person name="Pangilinan J."/>
            <person name="Riley R."/>
            <person name="LaButti K."/>
            <person name="Andreopoulos B."/>
            <person name="Lipzen A."/>
            <person name="Chen C."/>
            <person name="Yanf M."/>
            <person name="Daum C."/>
            <person name="Ng V."/>
            <person name="Clum A."/>
            <person name="Steindorff A."/>
            <person name="Ohm R."/>
            <person name="Martin F."/>
            <person name="Silar P."/>
            <person name="Natvig D."/>
            <person name="Lalanne C."/>
            <person name="Gautier V."/>
            <person name="Ament-velasquez S.L."/>
            <person name="Kruys A."/>
            <person name="Hutchinson M.I."/>
            <person name="Powell A.J."/>
            <person name="Barry K."/>
            <person name="Miller A.N."/>
            <person name="Grigoriev I.V."/>
            <person name="Debuchy R."/>
            <person name="Gladieux P."/>
            <person name="Thoren M.H."/>
            <person name="Johannesson H."/>
        </authorList>
    </citation>
    <scope>NUCLEOTIDE SEQUENCE</scope>
    <source>
        <strain evidence="7">FGSC 1904</strain>
    </source>
</reference>
<dbReference type="Pfam" id="PF02544">
    <property type="entry name" value="Steroid_dh"/>
    <property type="match status" value="1"/>
</dbReference>
<dbReference type="PROSITE" id="PS50244">
    <property type="entry name" value="S5A_REDUCTASE"/>
    <property type="match status" value="1"/>
</dbReference>
<keyword evidence="3 5" id="KW-1133">Transmembrane helix</keyword>
<feature type="transmembrane region" description="Helical" evidence="5">
    <location>
        <begin position="296"/>
        <end position="314"/>
    </location>
</feature>
<evidence type="ECO:0000256" key="5">
    <source>
        <dbReference type="SAM" id="Phobius"/>
    </source>
</evidence>
<dbReference type="AlphaFoldDB" id="A0AAE0U699"/>
<dbReference type="PANTHER" id="PTHR14624:SF0">
    <property type="entry name" value="POLYPRENOL REDUCTASE"/>
    <property type="match status" value="1"/>
</dbReference>
<dbReference type="PANTHER" id="PTHR14624">
    <property type="entry name" value="DFG10 PROTEIN"/>
    <property type="match status" value="1"/>
</dbReference>
<sequence length="489" mass="53925">MKDILNPAVAAAAAAAAALQQTLNQVTPSQWCQAYYLFAAGAVAAVAALPKEARRLLVDYGARRSSSELSGKDTTSRDVKAEGRGKEGNGNWLLSLINTFTSYGQVPHSWFITFYVASVACSVLWVWQFVTEGRVLRGVASHQPQAALPSGGEVTLGQVALAWTMMFLQGSRRLYEDWLTHGKSKSTMWIVHWVLGLSYYLVTSVAVWVEGSGAILDYQSTGAIDGHVPGFKTLVGIVMFGYASINQYRCHRHLAGLNKYSLPELGLFRYLVCPHYFCECLVYLSLAIIAAPKGELLNKTLLGALAFVVVNLGVTASGTRKWAQFASQLGDLQDITICEADPNSPLVLPSFVQRRLPEETPVCNRLLRHVHIGRKRVNTMKVLSVQVRGSNQQAARLLQNPPYGLRINGAVFFGLVKVEAKTRPETHCADHGMVRRSILMRHDARVGRIFVNKNMVRSAVRAVSKNVLPLLVFVIATALGRRRGYWNRE</sequence>
<dbReference type="GO" id="GO:0016095">
    <property type="term" value="P:polyprenol catabolic process"/>
    <property type="evidence" value="ECO:0007669"/>
    <property type="project" value="TreeGrafter"/>
</dbReference>
<dbReference type="GO" id="GO:0003865">
    <property type="term" value="F:3-oxo-5-alpha-steroid 4-dehydrogenase activity"/>
    <property type="evidence" value="ECO:0007669"/>
    <property type="project" value="TreeGrafter"/>
</dbReference>
<proteinExistence type="predicted"/>
<reference evidence="7" key="1">
    <citation type="journal article" date="2023" name="Mol. Phylogenet. Evol.">
        <title>Genome-scale phylogeny and comparative genomics of the fungal order Sordariales.</title>
        <authorList>
            <person name="Hensen N."/>
            <person name="Bonometti L."/>
            <person name="Westerberg I."/>
            <person name="Brannstrom I.O."/>
            <person name="Guillou S."/>
            <person name="Cros-Aarteil S."/>
            <person name="Calhoun S."/>
            <person name="Haridas S."/>
            <person name="Kuo A."/>
            <person name="Mondo S."/>
            <person name="Pangilinan J."/>
            <person name="Riley R."/>
            <person name="LaButti K."/>
            <person name="Andreopoulos B."/>
            <person name="Lipzen A."/>
            <person name="Chen C."/>
            <person name="Yan M."/>
            <person name="Daum C."/>
            <person name="Ng V."/>
            <person name="Clum A."/>
            <person name="Steindorff A."/>
            <person name="Ohm R.A."/>
            <person name="Martin F."/>
            <person name="Silar P."/>
            <person name="Natvig D.O."/>
            <person name="Lalanne C."/>
            <person name="Gautier V."/>
            <person name="Ament-Velasquez S.L."/>
            <person name="Kruys A."/>
            <person name="Hutchinson M.I."/>
            <person name="Powell A.J."/>
            <person name="Barry K."/>
            <person name="Miller A.N."/>
            <person name="Grigoriev I.V."/>
            <person name="Debuchy R."/>
            <person name="Gladieux P."/>
            <person name="Hiltunen Thoren M."/>
            <person name="Johannesson H."/>
        </authorList>
    </citation>
    <scope>NUCLEOTIDE SEQUENCE</scope>
    <source>
        <strain evidence="7">FGSC 1904</strain>
    </source>
</reference>
<feature type="transmembrane region" description="Helical" evidence="5">
    <location>
        <begin position="110"/>
        <end position="130"/>
    </location>
</feature>
<evidence type="ECO:0000259" key="6">
    <source>
        <dbReference type="Pfam" id="PF02544"/>
    </source>
</evidence>
<feature type="transmembrane region" description="Helical" evidence="5">
    <location>
        <begin position="189"/>
        <end position="209"/>
    </location>
</feature>
<feature type="transmembrane region" description="Helical" evidence="5">
    <location>
        <begin position="267"/>
        <end position="290"/>
    </location>
</feature>
<gene>
    <name evidence="7" type="ORF">B0T20DRAFT_396588</name>
</gene>
<name>A0AAE0U699_SORBR</name>
<keyword evidence="4 5" id="KW-0472">Membrane</keyword>
<dbReference type="InterPro" id="IPR001104">
    <property type="entry name" value="3-oxo-5_a-steroid_4-DH_C"/>
</dbReference>
<dbReference type="GO" id="GO:0005783">
    <property type="term" value="C:endoplasmic reticulum"/>
    <property type="evidence" value="ECO:0007669"/>
    <property type="project" value="TreeGrafter"/>
</dbReference>
<evidence type="ECO:0000256" key="1">
    <source>
        <dbReference type="ARBA" id="ARBA00004127"/>
    </source>
</evidence>
<feature type="transmembrane region" description="Helical" evidence="5">
    <location>
        <begin position="462"/>
        <end position="480"/>
    </location>
</feature>
<evidence type="ECO:0000256" key="3">
    <source>
        <dbReference type="ARBA" id="ARBA00022989"/>
    </source>
</evidence>
<keyword evidence="2 5" id="KW-0812">Transmembrane</keyword>
<organism evidence="7 8">
    <name type="scientific">Sordaria brevicollis</name>
    <dbReference type="NCBI Taxonomy" id="83679"/>
    <lineage>
        <taxon>Eukaryota</taxon>
        <taxon>Fungi</taxon>
        <taxon>Dikarya</taxon>
        <taxon>Ascomycota</taxon>
        <taxon>Pezizomycotina</taxon>
        <taxon>Sordariomycetes</taxon>
        <taxon>Sordariomycetidae</taxon>
        <taxon>Sordariales</taxon>
        <taxon>Sordariaceae</taxon>
        <taxon>Sordaria</taxon>
    </lineage>
</organism>
<feature type="transmembrane region" description="Helical" evidence="5">
    <location>
        <begin position="150"/>
        <end position="168"/>
    </location>
</feature>
<comment type="caution">
    <text evidence="7">The sequence shown here is derived from an EMBL/GenBank/DDBJ whole genome shotgun (WGS) entry which is preliminary data.</text>
</comment>
<evidence type="ECO:0000256" key="4">
    <source>
        <dbReference type="ARBA" id="ARBA00023136"/>
    </source>
</evidence>
<dbReference type="Proteomes" id="UP001281003">
    <property type="component" value="Unassembled WGS sequence"/>
</dbReference>
<comment type="subcellular location">
    <subcellularLocation>
        <location evidence="1">Endomembrane system</location>
        <topology evidence="1">Multi-pass membrane protein</topology>
    </subcellularLocation>
</comment>
<accession>A0AAE0U699</accession>
<evidence type="ECO:0000313" key="8">
    <source>
        <dbReference type="Proteomes" id="UP001281003"/>
    </source>
</evidence>
<dbReference type="EMBL" id="JAUTDP010000012">
    <property type="protein sequence ID" value="KAK3391974.1"/>
    <property type="molecule type" value="Genomic_DNA"/>
</dbReference>
<keyword evidence="8" id="KW-1185">Reference proteome</keyword>
<evidence type="ECO:0000256" key="2">
    <source>
        <dbReference type="ARBA" id="ARBA00022692"/>
    </source>
</evidence>
<feature type="transmembrane region" description="Helical" evidence="5">
    <location>
        <begin position="229"/>
        <end position="246"/>
    </location>
</feature>
<evidence type="ECO:0000313" key="7">
    <source>
        <dbReference type="EMBL" id="KAK3391974.1"/>
    </source>
</evidence>
<dbReference type="InterPro" id="IPR039698">
    <property type="entry name" value="Dfg10/SRD5A3"/>
</dbReference>
<dbReference type="GO" id="GO:0006488">
    <property type="term" value="P:dolichol-linked oligosaccharide biosynthetic process"/>
    <property type="evidence" value="ECO:0007669"/>
    <property type="project" value="InterPro"/>
</dbReference>
<protein>
    <recommendedName>
        <fullName evidence="6">3-oxo-5-alpha-steroid 4-dehydrogenase C-terminal domain-containing protein</fullName>
    </recommendedName>
</protein>